<keyword evidence="5" id="KW-0539">Nucleus</keyword>
<dbReference type="SUPFAM" id="SSF55257">
    <property type="entry name" value="RBP11-like subunits of RNA polymerase"/>
    <property type="match status" value="1"/>
</dbReference>
<evidence type="ECO:0000256" key="3">
    <source>
        <dbReference type="ARBA" id="ARBA00022478"/>
    </source>
</evidence>
<accession>A0A9W8AH41</accession>
<name>A0A9W8AH41_9FUNG</name>
<dbReference type="GO" id="GO:0005736">
    <property type="term" value="C:RNA polymerase I complex"/>
    <property type="evidence" value="ECO:0007669"/>
    <property type="project" value="TreeGrafter"/>
</dbReference>
<dbReference type="AlphaFoldDB" id="A0A9W8AH41"/>
<reference evidence="8" key="1">
    <citation type="submission" date="2022-07" db="EMBL/GenBank/DDBJ databases">
        <title>Phylogenomic reconstructions and comparative analyses of Kickxellomycotina fungi.</title>
        <authorList>
            <person name="Reynolds N.K."/>
            <person name="Stajich J.E."/>
            <person name="Barry K."/>
            <person name="Grigoriev I.V."/>
            <person name="Crous P."/>
            <person name="Smith M.E."/>
        </authorList>
    </citation>
    <scope>NUCLEOTIDE SEQUENCE</scope>
    <source>
        <strain evidence="8">RSA 861</strain>
    </source>
</reference>
<dbReference type="GO" id="GO:0005666">
    <property type="term" value="C:RNA polymerase III complex"/>
    <property type="evidence" value="ECO:0007669"/>
    <property type="project" value="TreeGrafter"/>
</dbReference>
<dbReference type="PANTHER" id="PTHR11800:SF13">
    <property type="entry name" value="DNA-DIRECTED RNA POLYMERASES I AND III SUBUNIT RPAC1"/>
    <property type="match status" value="1"/>
</dbReference>
<keyword evidence="9" id="KW-1185">Reference proteome</keyword>
<dbReference type="Gene3D" id="2.170.120.12">
    <property type="entry name" value="DNA-directed RNA polymerase, insert domain"/>
    <property type="match status" value="1"/>
</dbReference>
<comment type="subcellular location">
    <subcellularLocation>
        <location evidence="1">Nucleus</location>
    </subcellularLocation>
</comment>
<keyword evidence="4" id="KW-0804">Transcription</keyword>
<evidence type="ECO:0000256" key="1">
    <source>
        <dbReference type="ARBA" id="ARBA00004123"/>
    </source>
</evidence>
<dbReference type="InterPro" id="IPR036643">
    <property type="entry name" value="RNApol_insert_sf"/>
</dbReference>
<dbReference type="GO" id="GO:0006351">
    <property type="term" value="P:DNA-templated transcription"/>
    <property type="evidence" value="ECO:0007669"/>
    <property type="project" value="InterPro"/>
</dbReference>
<protein>
    <recommendedName>
        <fullName evidence="2">DNA-directed RNA polymerases I and III subunit RPAC1</fullName>
    </recommendedName>
</protein>
<evidence type="ECO:0000313" key="8">
    <source>
        <dbReference type="EMBL" id="KAJ1927429.1"/>
    </source>
</evidence>
<feature type="domain" description="DNA-directed RNA polymerase RpoA/D/Rpb3-type" evidence="7">
    <location>
        <begin position="54"/>
        <end position="332"/>
    </location>
</feature>
<evidence type="ECO:0000259" key="7">
    <source>
        <dbReference type="SMART" id="SM00662"/>
    </source>
</evidence>
<keyword evidence="3 8" id="KW-0240">DNA-directed RNA polymerase</keyword>
<dbReference type="Proteomes" id="UP001150569">
    <property type="component" value="Unassembled WGS sequence"/>
</dbReference>
<proteinExistence type="inferred from homology"/>
<dbReference type="CDD" id="cd07032">
    <property type="entry name" value="RNAP_I_II_AC40"/>
    <property type="match status" value="1"/>
</dbReference>
<dbReference type="InterPro" id="IPR033901">
    <property type="entry name" value="RNAPI/III_AC40"/>
</dbReference>
<dbReference type="Gene3D" id="3.30.1360.10">
    <property type="entry name" value="RNA polymerase, RBP11-like subunit"/>
    <property type="match status" value="1"/>
</dbReference>
<dbReference type="InterPro" id="IPR022842">
    <property type="entry name" value="RNAP_Rpo3/Rpb3/RPAC1"/>
</dbReference>
<organism evidence="8 9">
    <name type="scientific">Tieghemiomyces parasiticus</name>
    <dbReference type="NCBI Taxonomy" id="78921"/>
    <lineage>
        <taxon>Eukaryota</taxon>
        <taxon>Fungi</taxon>
        <taxon>Fungi incertae sedis</taxon>
        <taxon>Zoopagomycota</taxon>
        <taxon>Kickxellomycotina</taxon>
        <taxon>Dimargaritomycetes</taxon>
        <taxon>Dimargaritales</taxon>
        <taxon>Dimargaritaceae</taxon>
        <taxon>Tieghemiomyces</taxon>
    </lineage>
</organism>
<dbReference type="SUPFAM" id="SSF56553">
    <property type="entry name" value="Insert subdomain of RNA polymerase alpha subunit"/>
    <property type="match status" value="1"/>
</dbReference>
<evidence type="ECO:0000256" key="5">
    <source>
        <dbReference type="ARBA" id="ARBA00023242"/>
    </source>
</evidence>
<dbReference type="FunFam" id="2.170.120.12:FF:000003">
    <property type="entry name" value="Dna-directed rna polymerases i and iii subunit"/>
    <property type="match status" value="1"/>
</dbReference>
<dbReference type="SMART" id="SM00662">
    <property type="entry name" value="RPOLD"/>
    <property type="match status" value="1"/>
</dbReference>
<dbReference type="InterPro" id="IPR050518">
    <property type="entry name" value="Rpo3/RPB3_RNA_Pol_subunit"/>
</dbReference>
<gene>
    <name evidence="8" type="primary">RPC40_1</name>
    <name evidence="8" type="ORF">IWQ60_002936</name>
</gene>
<dbReference type="EMBL" id="JANBPT010000118">
    <property type="protein sequence ID" value="KAJ1927429.1"/>
    <property type="molecule type" value="Genomic_DNA"/>
</dbReference>
<dbReference type="OrthoDB" id="270173at2759"/>
<comment type="caution">
    <text evidence="8">The sequence shown here is derived from an EMBL/GenBank/DDBJ whole genome shotgun (WGS) entry which is preliminary data.</text>
</comment>
<evidence type="ECO:0000256" key="4">
    <source>
        <dbReference type="ARBA" id="ARBA00023163"/>
    </source>
</evidence>
<dbReference type="NCBIfam" id="NF001988">
    <property type="entry name" value="PRK00783.1"/>
    <property type="match status" value="1"/>
</dbReference>
<evidence type="ECO:0000256" key="6">
    <source>
        <dbReference type="ARBA" id="ARBA00025804"/>
    </source>
</evidence>
<sequence length="343" mass="38961">MPYDRDHVVLEAEQVTNISSQEYPHQFPNDTRKFGLEAFRENLQVKIWRVSRDEMEFDLVGLDASLANAFRRILIADIPTMAIETVFMMNNTGVIQDEVLAQRLGLVPIYADPSAFTFKTANQAPTDVNTIVFDLQVRCTRKPNPGPGETDPDKLYQHHSVYSGDLKWSPKGDQAEKFADDPIRPVHSDILLAKLRPGQEIHCEVHCQMGMGREHAKWSPVATASYRLLPHIVLKRPITGDQAERLQACFPEGVIGIVEEDGKRVAKVANPRRDTVSREVLRHDEFKDLVELKRVRNHFIFKIESSGIIPSSTLFSQSIKHLMHKVKVVMKAVEAMENSMVEE</sequence>
<dbReference type="PANTHER" id="PTHR11800">
    <property type="entry name" value="DNA-DIRECTED RNA POLYMERASE"/>
    <property type="match status" value="1"/>
</dbReference>
<evidence type="ECO:0000256" key="2">
    <source>
        <dbReference type="ARBA" id="ARBA00022083"/>
    </source>
</evidence>
<dbReference type="InterPro" id="IPR011263">
    <property type="entry name" value="DNA-dir_RNA_pol_RpoA/D/Rpb3"/>
</dbReference>
<dbReference type="Pfam" id="PF01000">
    <property type="entry name" value="RNA_pol_A_bac"/>
    <property type="match status" value="1"/>
</dbReference>
<dbReference type="Pfam" id="PF01193">
    <property type="entry name" value="RNA_pol_L"/>
    <property type="match status" value="1"/>
</dbReference>
<dbReference type="GO" id="GO:0046983">
    <property type="term" value="F:protein dimerization activity"/>
    <property type="evidence" value="ECO:0007669"/>
    <property type="project" value="InterPro"/>
</dbReference>
<dbReference type="GO" id="GO:0055029">
    <property type="term" value="C:nuclear DNA-directed RNA polymerase complex"/>
    <property type="evidence" value="ECO:0007669"/>
    <property type="project" value="UniProtKB-ARBA"/>
</dbReference>
<dbReference type="GO" id="GO:0003899">
    <property type="term" value="F:DNA-directed RNA polymerase activity"/>
    <property type="evidence" value="ECO:0007669"/>
    <property type="project" value="InterPro"/>
</dbReference>
<dbReference type="InterPro" id="IPR011262">
    <property type="entry name" value="DNA-dir_RNA_pol_insert"/>
</dbReference>
<evidence type="ECO:0000313" key="9">
    <source>
        <dbReference type="Proteomes" id="UP001150569"/>
    </source>
</evidence>
<dbReference type="InterPro" id="IPR036603">
    <property type="entry name" value="RBP11-like"/>
</dbReference>
<dbReference type="HAMAP" id="MF_00320">
    <property type="entry name" value="RNApol_arch_Rpo3"/>
    <property type="match status" value="1"/>
</dbReference>
<comment type="similarity">
    <text evidence="6">Belongs to the archaeal Rpo3/eukaryotic RPB3 RNA polymerase subunit family.</text>
</comment>